<keyword evidence="4" id="KW-1185">Reference proteome</keyword>
<dbReference type="InterPro" id="IPR029044">
    <property type="entry name" value="Nucleotide-diphossugar_trans"/>
</dbReference>
<reference evidence="3 4" key="1">
    <citation type="journal article" date="2012" name="PLoS Pathog.">
        <title>Diverse lifestyles and strategies of plant pathogenesis encoded in the genomes of eighteen Dothideomycetes fungi.</title>
        <authorList>
            <person name="Ohm R.A."/>
            <person name="Feau N."/>
            <person name="Henrissat B."/>
            <person name="Schoch C.L."/>
            <person name="Horwitz B.A."/>
            <person name="Barry K.W."/>
            <person name="Condon B.J."/>
            <person name="Copeland A.C."/>
            <person name="Dhillon B."/>
            <person name="Glaser F."/>
            <person name="Hesse C.N."/>
            <person name="Kosti I."/>
            <person name="LaButti K."/>
            <person name="Lindquist E.A."/>
            <person name="Lucas S."/>
            <person name="Salamov A.A."/>
            <person name="Bradshaw R.E."/>
            <person name="Ciuffetti L."/>
            <person name="Hamelin R.C."/>
            <person name="Kema G.H.J."/>
            <person name="Lawrence C."/>
            <person name="Scott J.A."/>
            <person name="Spatafora J.W."/>
            <person name="Turgeon B.G."/>
            <person name="de Wit P.J.G.M."/>
            <person name="Zhong S."/>
            <person name="Goodwin S.B."/>
            <person name="Grigoriev I.V."/>
        </authorList>
    </citation>
    <scope>NUCLEOTIDE SEQUENCE [LARGE SCALE GENOMIC DNA]</scope>
    <source>
        <strain evidence="3 4">CIRAD86</strain>
    </source>
</reference>
<dbReference type="HOGENOM" id="CLU_051232_0_0_1"/>
<dbReference type="RefSeq" id="XP_007923586.1">
    <property type="nucleotide sequence ID" value="XM_007925395.1"/>
</dbReference>
<dbReference type="KEGG" id="pfj:MYCFIDRAFT_181907"/>
<dbReference type="OrthoDB" id="2014201at2759"/>
<name>M2Z8Z5_PSEFD</name>
<keyword evidence="3" id="KW-0808">Transferase</keyword>
<dbReference type="Proteomes" id="UP000016932">
    <property type="component" value="Unassembled WGS sequence"/>
</dbReference>
<feature type="compositionally biased region" description="Basic and acidic residues" evidence="1">
    <location>
        <begin position="77"/>
        <end position="88"/>
    </location>
</feature>
<dbReference type="STRING" id="383855.M2Z8Z5"/>
<gene>
    <name evidence="3" type="ORF">MYCFIDRAFT_181907</name>
</gene>
<evidence type="ECO:0000256" key="1">
    <source>
        <dbReference type="SAM" id="MobiDB-lite"/>
    </source>
</evidence>
<feature type="signal peptide" evidence="2">
    <location>
        <begin position="1"/>
        <end position="19"/>
    </location>
</feature>
<dbReference type="InterPro" id="IPR050587">
    <property type="entry name" value="GNT1/Glycosyltrans_8"/>
</dbReference>
<evidence type="ECO:0000313" key="4">
    <source>
        <dbReference type="Proteomes" id="UP000016932"/>
    </source>
</evidence>
<feature type="region of interest" description="Disordered" evidence="1">
    <location>
        <begin position="44"/>
        <end position="100"/>
    </location>
</feature>
<dbReference type="GeneID" id="19334580"/>
<organism evidence="3 4">
    <name type="scientific">Pseudocercospora fijiensis (strain CIRAD86)</name>
    <name type="common">Black leaf streak disease fungus</name>
    <name type="synonym">Mycosphaerella fijiensis</name>
    <dbReference type="NCBI Taxonomy" id="383855"/>
    <lineage>
        <taxon>Eukaryota</taxon>
        <taxon>Fungi</taxon>
        <taxon>Dikarya</taxon>
        <taxon>Ascomycota</taxon>
        <taxon>Pezizomycotina</taxon>
        <taxon>Dothideomycetes</taxon>
        <taxon>Dothideomycetidae</taxon>
        <taxon>Mycosphaerellales</taxon>
        <taxon>Mycosphaerellaceae</taxon>
        <taxon>Pseudocercospora</taxon>
    </lineage>
</organism>
<sequence>MPQALRSLCFFVGAIVVLAVLYSSTTLPATASTWNVPEAAKGFTDKFKDETPPPAADPIYEDTPTSNPPTAVLGLPDKTEEGGDKTDGDANPPAATATSMADALEELSKSPEEFNDAKYAFQLDLNLTMCDANVYDTHHLRKYMPKNFKGPGNPTFATYLSTRNGTIHDPYFMAAMQLTYRVLWDPRSKSEKYPLTVFVAPFIPQEHRDLLQASGAIVRELELIEWHPNKATFGRWKDLFSKLNMWRQTDYSKIAFLDLDAFPFQNIDEIFDLHETQKCIRELLPEEDRLKEEEICDYTFFGTQVGGYKEINVGVMVFQPNLAMHARLTREFLHADKYDNLMAEQAFLSYAYREDGPFPVAFVDRVWNGFFPQADEEDKLKIVHEKLWSVNEHLPWGQSHFVNTHQAMCKLYESKEFRKMREDLGKKPF</sequence>
<protein>
    <submittedName>
        <fullName evidence="3">Glycosyltransferase family 8 protein</fullName>
    </submittedName>
</protein>
<proteinExistence type="predicted"/>
<feature type="chain" id="PRO_5004030453" evidence="2">
    <location>
        <begin position="20"/>
        <end position="429"/>
    </location>
</feature>
<dbReference type="Gene3D" id="3.90.550.10">
    <property type="entry name" value="Spore Coat Polysaccharide Biosynthesis Protein SpsA, Chain A"/>
    <property type="match status" value="1"/>
</dbReference>
<dbReference type="AlphaFoldDB" id="M2Z8Z5"/>
<dbReference type="SUPFAM" id="SSF53448">
    <property type="entry name" value="Nucleotide-diphospho-sugar transferases"/>
    <property type="match status" value="1"/>
</dbReference>
<dbReference type="EMBL" id="KB446556">
    <property type="protein sequence ID" value="EME86240.1"/>
    <property type="molecule type" value="Genomic_DNA"/>
</dbReference>
<dbReference type="VEuPathDB" id="FungiDB:MYCFIDRAFT_181907"/>
<evidence type="ECO:0000256" key="2">
    <source>
        <dbReference type="SAM" id="SignalP"/>
    </source>
</evidence>
<accession>M2Z8Z5</accession>
<evidence type="ECO:0000313" key="3">
    <source>
        <dbReference type="EMBL" id="EME86240.1"/>
    </source>
</evidence>
<keyword evidence="2" id="KW-0732">Signal</keyword>
<dbReference type="GO" id="GO:0016740">
    <property type="term" value="F:transferase activity"/>
    <property type="evidence" value="ECO:0007669"/>
    <property type="project" value="UniProtKB-KW"/>
</dbReference>
<dbReference type="PANTHER" id="PTHR11183">
    <property type="entry name" value="GLYCOGENIN SUBFAMILY MEMBER"/>
    <property type="match status" value="1"/>
</dbReference>
<dbReference type="eggNOG" id="KOG1950">
    <property type="taxonomic scope" value="Eukaryota"/>
</dbReference>